<name>A0A161SDH7_BACCE</name>
<accession>A0A161SDH7</accession>
<dbReference type="Proteomes" id="UP000076482">
    <property type="component" value="Unassembled WGS sequence"/>
</dbReference>
<proteinExistence type="predicted"/>
<comment type="caution">
    <text evidence="1">The sequence shown here is derived from an EMBL/GenBank/DDBJ whole genome shotgun (WGS) entry which is preliminary data.</text>
</comment>
<gene>
    <name evidence="1" type="ORF">B4088_1018</name>
</gene>
<dbReference type="RefSeq" id="WP_063260176.1">
    <property type="nucleotide sequence ID" value="NZ_LJKE01000022.1"/>
</dbReference>
<evidence type="ECO:0000313" key="1">
    <source>
        <dbReference type="EMBL" id="KZD70962.1"/>
    </source>
</evidence>
<reference evidence="1 2" key="1">
    <citation type="submission" date="2015-09" db="EMBL/GenBank/DDBJ databases">
        <title>Bacillus cereus food isolates.</title>
        <authorList>
            <person name="Boekhorst J."/>
        </authorList>
    </citation>
    <scope>NUCLEOTIDE SEQUENCE [LARGE SCALE GENOMIC DNA]</scope>
    <source>
        <strain evidence="1 2">B4088</strain>
    </source>
</reference>
<protein>
    <submittedName>
        <fullName evidence="1">Replication protein</fullName>
    </submittedName>
</protein>
<organism evidence="1 2">
    <name type="scientific">Bacillus cereus</name>
    <dbReference type="NCBI Taxonomy" id="1396"/>
    <lineage>
        <taxon>Bacteria</taxon>
        <taxon>Bacillati</taxon>
        <taxon>Bacillota</taxon>
        <taxon>Bacilli</taxon>
        <taxon>Bacillales</taxon>
        <taxon>Bacillaceae</taxon>
        <taxon>Bacillus</taxon>
        <taxon>Bacillus cereus group</taxon>
    </lineage>
</organism>
<dbReference type="AlphaFoldDB" id="A0A161SDH7"/>
<dbReference type="EMBL" id="LJKE01000022">
    <property type="protein sequence ID" value="KZD70962.1"/>
    <property type="molecule type" value="Genomic_DNA"/>
</dbReference>
<dbReference type="PATRIC" id="fig|1396.535.peg.4859"/>
<evidence type="ECO:0000313" key="2">
    <source>
        <dbReference type="Proteomes" id="UP000076482"/>
    </source>
</evidence>
<sequence length="671" mass="79808">MGIKHILDDSYQSLELSREEIYAELERKESRTWGDRGAVLQMGKKMSEMVFHEGKKIHSARQQVELLFNWFKKCPDRRTRRIGKHWSSKALEERKSVWDEYQNWKSCQDVPFDNEQVWSCKFELLSEEEIWERHLKEEEKWAHVADEVIYGMLFQSNVEKFNIEKDLNVFLGNGDPERNYREHFLGATFEEREEMLRKKTVIIEEKRRIKRKEVPQFHSKFITYYQALKVMKAWTHGRMTQYILTNPVYVKNKEKGRRITEHLTELHVLYAEIDQYSEKANVAYRDLTAQQVGKLIIDKLKAVGFPLPTEIIYSRGIQLYWKIAPIPSYMLEEWKVLMQHVNEVLAEFGADAKALDAVRVLRAVGSVHEKTDETITGVSFSDDRYDFDELFDTFCKLRWEQTQKEEREKRIALLKKQEKHAEASKEKVFSKKKWMIENGYLDIAGNPTEAYNVNKKKVHSKRLNEEAKSNFWNYVHANKRAGIFWLCSIRVGHMEGCREFACFYVRYLTLCMTGGNSIEALRQMRDLYDRFVIASYTWDEMLERTKSAEDAYKRWVKDERKGYNYTTKRLIKELGITEQEMKKMRYIVTPERSYELTLEYNRSYKSEKDYNSKHYEKRRVESGKLSRAEQKAVRIAKIQEYLNGNPGASQRQIADDTGIPQQTVQRLLKEC</sequence>